<evidence type="ECO:0000313" key="2">
    <source>
        <dbReference type="Proteomes" id="UP000299102"/>
    </source>
</evidence>
<dbReference type="AlphaFoldDB" id="A0A4C1TN81"/>
<dbReference type="Proteomes" id="UP000299102">
    <property type="component" value="Unassembled WGS sequence"/>
</dbReference>
<name>A0A4C1TN81_EUMVA</name>
<evidence type="ECO:0000313" key="1">
    <source>
        <dbReference type="EMBL" id="GBP15625.1"/>
    </source>
</evidence>
<proteinExistence type="predicted"/>
<protein>
    <submittedName>
        <fullName evidence="1">Uncharacterized protein</fullName>
    </submittedName>
</protein>
<keyword evidence="2" id="KW-1185">Reference proteome</keyword>
<dbReference type="EMBL" id="BGZK01000073">
    <property type="protein sequence ID" value="GBP15625.1"/>
    <property type="molecule type" value="Genomic_DNA"/>
</dbReference>
<sequence>MCGVSLKYTCRDSGQRAVCDLIEDVVTRVEEGTLRWFDHQVRRNESRQICTANTYDERIGEDRLRKYYADQIGGELKEELAKSMSYHGHYRVPKPLLQKKCTTNEKSKVNLPPPALSAGDALGTIDACRERKTAASLRCRCELVTVSAIPSSYNSSGNNNKQQQHNKEKIKYTNLEFVRVTLFPFAPNSISLPPKLVTSGTSPSAIVHSMGTRIRNWNVGSSI</sequence>
<organism evidence="1 2">
    <name type="scientific">Eumeta variegata</name>
    <name type="common">Bagworm moth</name>
    <name type="synonym">Eumeta japonica</name>
    <dbReference type="NCBI Taxonomy" id="151549"/>
    <lineage>
        <taxon>Eukaryota</taxon>
        <taxon>Metazoa</taxon>
        <taxon>Ecdysozoa</taxon>
        <taxon>Arthropoda</taxon>
        <taxon>Hexapoda</taxon>
        <taxon>Insecta</taxon>
        <taxon>Pterygota</taxon>
        <taxon>Neoptera</taxon>
        <taxon>Endopterygota</taxon>
        <taxon>Lepidoptera</taxon>
        <taxon>Glossata</taxon>
        <taxon>Ditrysia</taxon>
        <taxon>Tineoidea</taxon>
        <taxon>Psychidae</taxon>
        <taxon>Oiketicinae</taxon>
        <taxon>Eumeta</taxon>
    </lineage>
</organism>
<comment type="caution">
    <text evidence="1">The sequence shown here is derived from an EMBL/GenBank/DDBJ whole genome shotgun (WGS) entry which is preliminary data.</text>
</comment>
<gene>
    <name evidence="1" type="ORF">EVAR_5320_1</name>
</gene>
<accession>A0A4C1TN81</accession>
<reference evidence="1 2" key="1">
    <citation type="journal article" date="2019" name="Commun. Biol.">
        <title>The bagworm genome reveals a unique fibroin gene that provides high tensile strength.</title>
        <authorList>
            <person name="Kono N."/>
            <person name="Nakamura H."/>
            <person name="Ohtoshi R."/>
            <person name="Tomita M."/>
            <person name="Numata K."/>
            <person name="Arakawa K."/>
        </authorList>
    </citation>
    <scope>NUCLEOTIDE SEQUENCE [LARGE SCALE GENOMIC DNA]</scope>
</reference>